<evidence type="ECO:0000313" key="9">
    <source>
        <dbReference type="EMBL" id="MDI5965539.1"/>
    </source>
</evidence>
<evidence type="ECO:0000256" key="6">
    <source>
        <dbReference type="ARBA" id="ARBA00023136"/>
    </source>
</evidence>
<evidence type="ECO:0000256" key="2">
    <source>
        <dbReference type="ARBA" id="ARBA00006162"/>
    </source>
</evidence>
<gene>
    <name evidence="9" type="primary">eccD</name>
    <name evidence="9" type="ORF">POF43_022905</name>
</gene>
<keyword evidence="3" id="KW-1003">Cell membrane</keyword>
<keyword evidence="10" id="KW-1185">Reference proteome</keyword>
<proteinExistence type="inferred from homology"/>
<dbReference type="EMBL" id="JAAGKO020000037">
    <property type="protein sequence ID" value="MDI5965539.1"/>
    <property type="molecule type" value="Genomic_DNA"/>
</dbReference>
<name>A0ABT6W5I3_9ACTN</name>
<feature type="transmembrane region" description="Helical" evidence="7">
    <location>
        <begin position="344"/>
        <end position="360"/>
    </location>
</feature>
<evidence type="ECO:0000256" key="4">
    <source>
        <dbReference type="ARBA" id="ARBA00022692"/>
    </source>
</evidence>
<reference evidence="9 10" key="1">
    <citation type="submission" date="2023-05" db="EMBL/GenBank/DDBJ databases">
        <title>Streptantibioticus silvisoli sp. nov., acidotolerant actinomycetes 1 from pine litter.</title>
        <authorList>
            <person name="Swiecimska M."/>
            <person name="Golinska P."/>
            <person name="Sangal V."/>
            <person name="Wachnowicz B."/>
            <person name="Goodfellow M."/>
        </authorList>
    </citation>
    <scope>NUCLEOTIDE SEQUENCE [LARGE SCALE GENOMIC DNA]</scope>
    <source>
        <strain evidence="9 10">SL54</strain>
    </source>
</reference>
<keyword evidence="6 7" id="KW-0472">Membrane</keyword>
<feature type="transmembrane region" description="Helical" evidence="7">
    <location>
        <begin position="429"/>
        <end position="453"/>
    </location>
</feature>
<feature type="transmembrane region" description="Helical" evidence="7">
    <location>
        <begin position="372"/>
        <end position="391"/>
    </location>
</feature>
<feature type="domain" description="EccD-like transmembrane" evidence="8">
    <location>
        <begin position="121"/>
        <end position="457"/>
    </location>
</feature>
<comment type="subcellular location">
    <subcellularLocation>
        <location evidence="1">Cell membrane</location>
        <topology evidence="1">Multi-pass membrane protein</topology>
    </subcellularLocation>
</comment>
<dbReference type="InterPro" id="IPR044049">
    <property type="entry name" value="EccD_transm"/>
</dbReference>
<dbReference type="RefSeq" id="WP_271322044.1">
    <property type="nucleotide sequence ID" value="NZ_JAAGKO020000037.1"/>
</dbReference>
<keyword evidence="4 7" id="KW-0812">Transmembrane</keyword>
<evidence type="ECO:0000256" key="3">
    <source>
        <dbReference type="ARBA" id="ARBA00022475"/>
    </source>
</evidence>
<evidence type="ECO:0000256" key="5">
    <source>
        <dbReference type="ARBA" id="ARBA00022989"/>
    </source>
</evidence>
<dbReference type="Gene3D" id="3.10.20.90">
    <property type="entry name" value="Phosphatidylinositol 3-kinase Catalytic Subunit, Chain A, domain 1"/>
    <property type="match status" value="1"/>
</dbReference>
<evidence type="ECO:0000313" key="10">
    <source>
        <dbReference type="Proteomes" id="UP001156398"/>
    </source>
</evidence>
<evidence type="ECO:0000256" key="1">
    <source>
        <dbReference type="ARBA" id="ARBA00004651"/>
    </source>
</evidence>
<comment type="caution">
    <text evidence="9">The sequence shown here is derived from an EMBL/GenBank/DDBJ whole genome shotgun (WGS) entry which is preliminary data.</text>
</comment>
<dbReference type="Pfam" id="PF08817">
    <property type="entry name" value="YukD"/>
    <property type="match status" value="1"/>
</dbReference>
<dbReference type="Proteomes" id="UP001156398">
    <property type="component" value="Unassembled WGS sequence"/>
</dbReference>
<dbReference type="NCBIfam" id="TIGR03920">
    <property type="entry name" value="T7SS_EccD"/>
    <property type="match status" value="1"/>
</dbReference>
<protein>
    <submittedName>
        <fullName evidence="9">Type VII secretion integral membrane protein EccD</fullName>
    </submittedName>
</protein>
<feature type="transmembrane region" description="Helical" evidence="7">
    <location>
        <begin position="397"/>
        <end position="417"/>
    </location>
</feature>
<feature type="transmembrane region" description="Helical" evidence="7">
    <location>
        <begin position="179"/>
        <end position="200"/>
    </location>
</feature>
<dbReference type="InterPro" id="IPR024962">
    <property type="entry name" value="YukD-like"/>
</dbReference>
<keyword evidence="5 7" id="KW-1133">Transmembrane helix</keyword>
<dbReference type="InterPro" id="IPR006707">
    <property type="entry name" value="T7SS_EccD"/>
</dbReference>
<comment type="similarity">
    <text evidence="2">Belongs to the EccD/Snm4 family.</text>
</comment>
<feature type="transmembrane region" description="Helical" evidence="7">
    <location>
        <begin position="234"/>
        <end position="255"/>
    </location>
</feature>
<organism evidence="9 10">
    <name type="scientific">Streptantibioticus silvisoli</name>
    <dbReference type="NCBI Taxonomy" id="2705255"/>
    <lineage>
        <taxon>Bacteria</taxon>
        <taxon>Bacillati</taxon>
        <taxon>Actinomycetota</taxon>
        <taxon>Actinomycetes</taxon>
        <taxon>Kitasatosporales</taxon>
        <taxon>Streptomycetaceae</taxon>
        <taxon>Streptantibioticus</taxon>
    </lineage>
</organism>
<evidence type="ECO:0000259" key="8">
    <source>
        <dbReference type="Pfam" id="PF19053"/>
    </source>
</evidence>
<feature type="transmembrane region" description="Helical" evidence="7">
    <location>
        <begin position="122"/>
        <end position="142"/>
    </location>
</feature>
<feature type="transmembrane region" description="Helical" evidence="7">
    <location>
        <begin position="316"/>
        <end position="338"/>
    </location>
</feature>
<feature type="transmembrane region" description="Helical" evidence="7">
    <location>
        <begin position="206"/>
        <end position="227"/>
    </location>
</feature>
<evidence type="ECO:0000256" key="7">
    <source>
        <dbReference type="SAM" id="Phobius"/>
    </source>
</evidence>
<feature type="transmembrane region" description="Helical" evidence="7">
    <location>
        <begin position="267"/>
        <end position="295"/>
    </location>
</feature>
<accession>A0ABT6W5I3</accession>
<sequence>MVIMDAGRGSRLSRVTLVGRRRRVDLVLPSDEPVGRFLPDVLELLDDRPEDPPVSRHLVTAAGTVLPQDGSLASAGVSDGAVLRVVRAQYAPAAPVVHDVTDEVAEDAALRSWTWSPSARRWTAAALSVLLALTAAVLAWRSAGPATVGPWSAAVAATAVTAGAAATRLGHRGAGNRGLGAALLAIGGVLGLLAVAALAAAHGWPVAAGGAGAVAVAVLALALLGALTPVGRGGLMGAGALLAAGVAWEAVTLAVGGDMAVFREARVGAVVAVVSLVALGLLPRFALLTAGLTSLDDRRAGGVTVGRYQVETALAAAHRGLAMATVVTAGSAAAAGWLAAGTPGWWSAALCLVVAVVLSSRARAFPLTVEAIALHLAAAVVLVRLVAVWLGGRSGTVWPVLLLCGVALALLAVLALQPPDHVRVRLRRAADLAEAVGVVVLFPLLIGVFGLYARLLGAF</sequence>
<feature type="transmembrane region" description="Helical" evidence="7">
    <location>
        <begin position="148"/>
        <end position="167"/>
    </location>
</feature>
<dbReference type="Pfam" id="PF19053">
    <property type="entry name" value="EccD"/>
    <property type="match status" value="1"/>
</dbReference>